<gene>
    <name evidence="1" type="ORF">CWC22_011170</name>
</gene>
<dbReference type="AlphaFoldDB" id="A0A7S7YTX3"/>
<dbReference type="Proteomes" id="UP000305729">
    <property type="component" value="Chromosome 1"/>
</dbReference>
<evidence type="ECO:0000313" key="1">
    <source>
        <dbReference type="EMBL" id="QPB83518.1"/>
    </source>
</evidence>
<protein>
    <submittedName>
        <fullName evidence="1">Uncharacterized protein</fullName>
    </submittedName>
</protein>
<accession>A0A7S7YTX3</accession>
<proteinExistence type="predicted"/>
<reference evidence="1 2" key="1">
    <citation type="submission" date="2019-10" db="EMBL/GenBank/DDBJ databases">
        <title>Pseudoalteromonas rubra S4059.</title>
        <authorList>
            <person name="Paulsen S."/>
            <person name="Wang X."/>
        </authorList>
    </citation>
    <scope>NUCLEOTIDE SEQUENCE [LARGE SCALE GENOMIC DNA]</scope>
    <source>
        <strain evidence="1 2">S4059</strain>
    </source>
</reference>
<organism evidence="1 2">
    <name type="scientific">Pseudoalteromonas rubra</name>
    <dbReference type="NCBI Taxonomy" id="43658"/>
    <lineage>
        <taxon>Bacteria</taxon>
        <taxon>Pseudomonadati</taxon>
        <taxon>Pseudomonadota</taxon>
        <taxon>Gammaproteobacteria</taxon>
        <taxon>Alteromonadales</taxon>
        <taxon>Pseudoalteromonadaceae</taxon>
        <taxon>Pseudoalteromonas</taxon>
    </lineage>
</organism>
<dbReference type="RefSeq" id="WP_138536514.1">
    <property type="nucleotide sequence ID" value="NZ_CP045429.1"/>
</dbReference>
<evidence type="ECO:0000313" key="2">
    <source>
        <dbReference type="Proteomes" id="UP000305729"/>
    </source>
</evidence>
<name>A0A7S7YTX3_9GAMM</name>
<dbReference type="EMBL" id="CP045429">
    <property type="protein sequence ID" value="QPB83518.1"/>
    <property type="molecule type" value="Genomic_DNA"/>
</dbReference>
<sequence length="68" mass="7537">MSNLKIAKKLCNFLIEDAKEDLSLVGNLADLSGFDFHEQVVELVLSQFKEAYGGLWVGGGSHPYSRSY</sequence>